<feature type="transmembrane region" description="Helical" evidence="16">
    <location>
        <begin position="7"/>
        <end position="27"/>
    </location>
</feature>
<feature type="transmembrane region" description="Helical" evidence="16">
    <location>
        <begin position="491"/>
        <end position="515"/>
    </location>
</feature>
<comment type="similarity">
    <text evidence="16">Belongs to the UbiA prenyltransferase family. Protoheme IX farnesyltransferase subfamily.</text>
</comment>
<dbReference type="PANTHER" id="PTHR43448:SF7">
    <property type="entry name" value="4-HYDROXYBENZOATE SOLANESYLTRANSFERASE"/>
    <property type="match status" value="1"/>
</dbReference>
<keyword evidence="8 16" id="KW-0812">Transmembrane</keyword>
<evidence type="ECO:0000256" key="5">
    <source>
        <dbReference type="ARBA" id="ARBA00012292"/>
    </source>
</evidence>
<feature type="transmembrane region" description="Helical" evidence="16">
    <location>
        <begin position="595"/>
        <end position="617"/>
    </location>
</feature>
<proteinExistence type="inferred from homology"/>
<evidence type="ECO:0000256" key="2">
    <source>
        <dbReference type="ARBA" id="ARBA00004651"/>
    </source>
</evidence>
<dbReference type="InterPro" id="IPR044878">
    <property type="entry name" value="UbiA_sf"/>
</dbReference>
<dbReference type="InterPro" id="IPR003780">
    <property type="entry name" value="COX15/CtaA_fam"/>
</dbReference>
<dbReference type="PANTHER" id="PTHR43448">
    <property type="entry name" value="PROTOHEME IX FARNESYLTRANSFERASE, MITOCHONDRIAL"/>
    <property type="match status" value="1"/>
</dbReference>
<name>A0A455T437_9CHLR</name>
<sequence length="618" mass="66846">MKIIRRIAWVAVGFTYFLVALGGTVRVNDAGLSCPDWPLCYGRPFVFPDIRTLLEESHRYTASIVSVLIIALAICALLWARKERQVLVPALIAPVLLVVQIVLGGLTVLWKLPPEIITAHLATALAIFATVITIAVMAGQASPSQEHPAQTRRFLRLAVTTALLVYGLMLSGSYVVGSGATFACTGWPLCGQTLPGMARLGDINTLHRLIATIVGLVVAWTLYSAWRRRRVAPGQARVALAAALLFVLQSLIGGTIPLLGSGSLHFGSISNQDAATFMRGLHLAVASAVWGLLVLLAALAARQLRAAPQGAELERMEAAEAAARESVSPLRQTISGYIDLMKPHVTVLLLGTTAAAMAIAYQGLPPLGLTVATLLGGALAAGSANAINCYYDRDIDSIMSRTSRRSLPAGRVQPRQALIFGIALGVASFLILALFVNLLSAVLACGAILFYVGVYTMWLKRTTAQNIVIGGAAGAVPVLVGWAAVTGTISLPAIWLFAIIFYWTPPHFWALSLLIEKDYEKARVPMLPVLFGEQETRKQIFLYSLLLLAVTLVLFAMRAMSYLYLAAALVLGGILVYMALRLLWDKHSRRWARTLFWYSNCYLAMIFAAMVLDRIIFH</sequence>
<feature type="transmembrane region" description="Helical" evidence="16">
    <location>
        <begin position="370"/>
        <end position="391"/>
    </location>
</feature>
<feature type="transmembrane region" description="Helical" evidence="16">
    <location>
        <begin position="563"/>
        <end position="583"/>
    </location>
</feature>
<dbReference type="Gene3D" id="1.10.357.140">
    <property type="entry name" value="UbiA prenyltransferase"/>
    <property type="match status" value="1"/>
</dbReference>
<feature type="transmembrane region" description="Helical" evidence="16">
    <location>
        <begin position="466"/>
        <end position="485"/>
    </location>
</feature>
<feature type="transmembrane region" description="Helical" evidence="16">
    <location>
        <begin position="417"/>
        <end position="435"/>
    </location>
</feature>
<protein>
    <recommendedName>
        <fullName evidence="13 16">Protoheme IX farnesyltransferase</fullName>
        <ecNumber evidence="5 16">2.5.1.141</ecNumber>
    </recommendedName>
    <alternativeName>
        <fullName evidence="14 16">Heme B farnesyltransferase</fullName>
    </alternativeName>
    <alternativeName>
        <fullName evidence="12 16">Heme O synthase</fullName>
    </alternativeName>
</protein>
<comment type="catalytic activity">
    <reaction evidence="15 16">
        <text>heme b + (2E,6E)-farnesyl diphosphate + H2O = Fe(II)-heme o + diphosphate</text>
        <dbReference type="Rhea" id="RHEA:28070"/>
        <dbReference type="ChEBI" id="CHEBI:15377"/>
        <dbReference type="ChEBI" id="CHEBI:33019"/>
        <dbReference type="ChEBI" id="CHEBI:60344"/>
        <dbReference type="ChEBI" id="CHEBI:60530"/>
        <dbReference type="ChEBI" id="CHEBI:175763"/>
        <dbReference type="EC" id="2.5.1.141"/>
    </reaction>
</comment>
<comment type="similarity">
    <text evidence="4">In the C-terminal section; belongs to the UbiA prenyltransferase family. Protoheme IX farnesyltransferase subfamily.</text>
</comment>
<dbReference type="CDD" id="cd13957">
    <property type="entry name" value="PT_UbiA_Cox10"/>
    <property type="match status" value="1"/>
</dbReference>
<keyword evidence="9 16" id="KW-1133">Transmembrane helix</keyword>
<dbReference type="UniPathway" id="UPA00834">
    <property type="reaction ID" value="UER00712"/>
</dbReference>
<feature type="transmembrane region" description="Helical" evidence="16">
    <location>
        <begin position="238"/>
        <end position="260"/>
    </location>
</feature>
<evidence type="ECO:0000256" key="8">
    <source>
        <dbReference type="ARBA" id="ARBA00022692"/>
    </source>
</evidence>
<evidence type="ECO:0000256" key="3">
    <source>
        <dbReference type="ARBA" id="ARBA00004919"/>
    </source>
</evidence>
<evidence type="ECO:0000256" key="9">
    <source>
        <dbReference type="ARBA" id="ARBA00022989"/>
    </source>
</evidence>
<dbReference type="GO" id="GO:0006784">
    <property type="term" value="P:heme A biosynthetic process"/>
    <property type="evidence" value="ECO:0007669"/>
    <property type="project" value="InterPro"/>
</dbReference>
<dbReference type="Pfam" id="PF01040">
    <property type="entry name" value="UbiA"/>
    <property type="match status" value="1"/>
</dbReference>
<evidence type="ECO:0000256" key="15">
    <source>
        <dbReference type="ARBA" id="ARBA00047690"/>
    </source>
</evidence>
<evidence type="ECO:0000256" key="6">
    <source>
        <dbReference type="ARBA" id="ARBA00022475"/>
    </source>
</evidence>
<comment type="function">
    <text evidence="1 16">Converts heme B (protoheme IX) to heme O by substitution of the vinyl group on carbon 2 of heme B porphyrin ring with a hydroxyethyl farnesyl side group.</text>
</comment>
<feature type="transmembrane region" description="Helical" evidence="16">
    <location>
        <begin position="116"/>
        <end position="142"/>
    </location>
</feature>
<organism evidence="17">
    <name type="scientific">Thermogemmatispora argillosa</name>
    <dbReference type="NCBI Taxonomy" id="2045280"/>
    <lineage>
        <taxon>Bacteria</taxon>
        <taxon>Bacillati</taxon>
        <taxon>Chloroflexota</taxon>
        <taxon>Ktedonobacteria</taxon>
        <taxon>Thermogemmatisporales</taxon>
        <taxon>Thermogemmatisporaceae</taxon>
        <taxon>Thermogemmatispora</taxon>
    </lineage>
</organism>
<dbReference type="NCBIfam" id="NF003349">
    <property type="entry name" value="PRK04375.1-2"/>
    <property type="match status" value="1"/>
</dbReference>
<evidence type="ECO:0000256" key="13">
    <source>
        <dbReference type="ARBA" id="ARBA00040810"/>
    </source>
</evidence>
<comment type="caution">
    <text evidence="16">Lacks conserved residue(s) required for the propagation of feature annotation.</text>
</comment>
<dbReference type="GO" id="GO:0005886">
    <property type="term" value="C:plasma membrane"/>
    <property type="evidence" value="ECO:0007669"/>
    <property type="project" value="UniProtKB-SubCell"/>
</dbReference>
<keyword evidence="11 16" id="KW-0472">Membrane</keyword>
<feature type="transmembrane region" description="Helical" evidence="16">
    <location>
        <begin position="540"/>
        <end position="557"/>
    </location>
</feature>
<dbReference type="FunFam" id="1.10.357.140:FF:000001">
    <property type="entry name" value="Protoheme IX farnesyltransferase"/>
    <property type="match status" value="1"/>
</dbReference>
<comment type="subcellular location">
    <subcellularLocation>
        <location evidence="2 16">Cell membrane</location>
        <topology evidence="2 16">Multi-pass membrane protein</topology>
    </subcellularLocation>
</comment>
<gene>
    <name evidence="16" type="primary">ctaB</name>
    <name evidence="17" type="ORF">KTA_22210</name>
</gene>
<comment type="pathway">
    <text evidence="3 16">Porphyrin-containing compound metabolism; heme O biosynthesis; heme O from protoheme: step 1/1.</text>
</comment>
<evidence type="ECO:0000256" key="12">
    <source>
        <dbReference type="ARBA" id="ARBA00030253"/>
    </source>
</evidence>
<evidence type="ECO:0000256" key="14">
    <source>
        <dbReference type="ARBA" id="ARBA00042475"/>
    </source>
</evidence>
<feature type="transmembrane region" description="Helical" evidence="16">
    <location>
        <begin position="206"/>
        <end position="226"/>
    </location>
</feature>
<dbReference type="InterPro" id="IPR030470">
    <property type="entry name" value="UbiA_prenylTrfase_CS"/>
</dbReference>
<dbReference type="EMBL" id="AP019377">
    <property type="protein sequence ID" value="BBH94022.1"/>
    <property type="molecule type" value="Genomic_DNA"/>
</dbReference>
<feature type="transmembrane region" description="Helical" evidence="16">
    <location>
        <begin position="345"/>
        <end position="364"/>
    </location>
</feature>
<feature type="transmembrane region" description="Helical" evidence="16">
    <location>
        <begin position="280"/>
        <end position="301"/>
    </location>
</feature>
<feature type="transmembrane region" description="Helical" evidence="16">
    <location>
        <begin position="154"/>
        <end position="176"/>
    </location>
</feature>
<feature type="transmembrane region" description="Helical" evidence="16">
    <location>
        <begin position="441"/>
        <end position="459"/>
    </location>
</feature>
<comment type="miscellaneous">
    <text evidence="16">Carbon 2 of the heme B porphyrin ring is defined according to the Fischer nomenclature.</text>
</comment>
<dbReference type="Pfam" id="PF02628">
    <property type="entry name" value="COX15-CtaA"/>
    <property type="match status" value="2"/>
</dbReference>
<keyword evidence="7 16" id="KW-0808">Transferase</keyword>
<evidence type="ECO:0000256" key="7">
    <source>
        <dbReference type="ARBA" id="ARBA00022679"/>
    </source>
</evidence>
<reference evidence="17" key="1">
    <citation type="submission" date="2018-12" db="EMBL/GenBank/DDBJ databases">
        <title>Novel natural products biosynthetic potential of the class Ktedonobacteria.</title>
        <authorList>
            <person name="Zheng Y."/>
            <person name="Saitou A."/>
            <person name="Wang C.M."/>
            <person name="Toyoda A."/>
            <person name="Minakuchi Y."/>
            <person name="Sekiguchi Y."/>
            <person name="Ueda K."/>
            <person name="Takano H."/>
            <person name="Sakai Y."/>
            <person name="Yokota A."/>
            <person name="Yabe S."/>
        </authorList>
    </citation>
    <scope>NUCLEOTIDE SEQUENCE</scope>
    <source>
        <strain evidence="17">A3-2</strain>
    </source>
</reference>
<dbReference type="GO" id="GO:0048034">
    <property type="term" value="P:heme O biosynthetic process"/>
    <property type="evidence" value="ECO:0007669"/>
    <property type="project" value="UniProtKB-UniRule"/>
</dbReference>
<dbReference type="PROSITE" id="PS00943">
    <property type="entry name" value="UBIA"/>
    <property type="match status" value="1"/>
</dbReference>
<evidence type="ECO:0000256" key="4">
    <source>
        <dbReference type="ARBA" id="ARBA00010223"/>
    </source>
</evidence>
<evidence type="ECO:0000256" key="16">
    <source>
        <dbReference type="HAMAP-Rule" id="MF_00154"/>
    </source>
</evidence>
<accession>A0A455T437</accession>
<dbReference type="InterPro" id="IPR000537">
    <property type="entry name" value="UbiA_prenyltransferase"/>
</dbReference>
<feature type="transmembrane region" description="Helical" evidence="16">
    <location>
        <begin position="60"/>
        <end position="79"/>
    </location>
</feature>
<dbReference type="HAMAP" id="MF_00154">
    <property type="entry name" value="CyoE_CtaB"/>
    <property type="match status" value="1"/>
</dbReference>
<evidence type="ECO:0000256" key="1">
    <source>
        <dbReference type="ARBA" id="ARBA00004019"/>
    </source>
</evidence>
<evidence type="ECO:0000256" key="11">
    <source>
        <dbReference type="ARBA" id="ARBA00023136"/>
    </source>
</evidence>
<dbReference type="AlphaFoldDB" id="A0A455T437"/>
<keyword evidence="10 16" id="KW-0350">Heme biosynthesis</keyword>
<feature type="transmembrane region" description="Helical" evidence="16">
    <location>
        <begin position="86"/>
        <end position="110"/>
    </location>
</feature>
<evidence type="ECO:0000256" key="10">
    <source>
        <dbReference type="ARBA" id="ARBA00023133"/>
    </source>
</evidence>
<dbReference type="EC" id="2.5.1.141" evidence="5 16"/>
<dbReference type="NCBIfam" id="TIGR01473">
    <property type="entry name" value="cyoE_ctaB"/>
    <property type="match status" value="1"/>
</dbReference>
<keyword evidence="6 16" id="KW-1003">Cell membrane</keyword>
<dbReference type="InterPro" id="IPR006369">
    <property type="entry name" value="Protohaem_IX_farnesylTrfase"/>
</dbReference>
<dbReference type="GO" id="GO:0008495">
    <property type="term" value="F:protoheme IX farnesyltransferase activity"/>
    <property type="evidence" value="ECO:0007669"/>
    <property type="project" value="UniProtKB-UniRule"/>
</dbReference>
<evidence type="ECO:0000313" key="17">
    <source>
        <dbReference type="EMBL" id="BBH94022.1"/>
    </source>
</evidence>